<dbReference type="OrthoDB" id="9785724at2"/>
<dbReference type="EMBL" id="CP022315">
    <property type="protein sequence ID" value="ASK63954.1"/>
    <property type="molecule type" value="Genomic_DNA"/>
</dbReference>
<sequence>MTKSALLVIDVQKGMFDKDNPVYKSDLLLHNLKGLLAQAHHTDTPIFYVQHNAKAGKPLEYGTNDWEIHPDILPREEDVIIQKTTPDSFYNTSLEKELKKQGINHVIITGIQTEACVDTTCRRAFSMGYKVTLVEDTHSTWDSDEITAQQIINHHNGVLRWFADTYPSKQVKFNQQAES</sequence>
<organism evidence="4 5">
    <name type="scientific">Virgibacillus phasianinus</name>
    <dbReference type="NCBI Taxonomy" id="2017483"/>
    <lineage>
        <taxon>Bacteria</taxon>
        <taxon>Bacillati</taxon>
        <taxon>Bacillota</taxon>
        <taxon>Bacilli</taxon>
        <taxon>Bacillales</taxon>
        <taxon>Bacillaceae</taxon>
        <taxon>Virgibacillus</taxon>
    </lineage>
</organism>
<keyword evidence="2 4" id="KW-0378">Hydrolase</keyword>
<reference evidence="4 5" key="1">
    <citation type="submission" date="2017-07" db="EMBL/GenBank/DDBJ databases">
        <title>Virgibacillus sp. LM2416.</title>
        <authorList>
            <person name="Tak E.J."/>
            <person name="Bae J.-W."/>
        </authorList>
    </citation>
    <scope>NUCLEOTIDE SEQUENCE [LARGE SCALE GENOMIC DNA]</scope>
    <source>
        <strain evidence="4 5">LM2416</strain>
    </source>
</reference>
<evidence type="ECO:0000256" key="2">
    <source>
        <dbReference type="ARBA" id="ARBA00022801"/>
    </source>
</evidence>
<feature type="domain" description="Isochorismatase-like" evidence="3">
    <location>
        <begin position="4"/>
        <end position="145"/>
    </location>
</feature>
<evidence type="ECO:0000313" key="4">
    <source>
        <dbReference type="EMBL" id="ASK63954.1"/>
    </source>
</evidence>
<dbReference type="KEGG" id="vil:CFK37_18210"/>
<gene>
    <name evidence="4" type="ORF">CFK37_18210</name>
</gene>
<keyword evidence="5" id="KW-1185">Reference proteome</keyword>
<evidence type="ECO:0000313" key="5">
    <source>
        <dbReference type="Proteomes" id="UP000198312"/>
    </source>
</evidence>
<dbReference type="Pfam" id="PF00857">
    <property type="entry name" value="Isochorismatase"/>
    <property type="match status" value="1"/>
</dbReference>
<dbReference type="AlphaFoldDB" id="A0A220U6M0"/>
<dbReference type="PANTHER" id="PTHR43540">
    <property type="entry name" value="PEROXYUREIDOACRYLATE/UREIDOACRYLATE AMIDOHYDROLASE-RELATED"/>
    <property type="match status" value="1"/>
</dbReference>
<dbReference type="InterPro" id="IPR050272">
    <property type="entry name" value="Isochorismatase-like_hydrls"/>
</dbReference>
<dbReference type="RefSeq" id="WP_089063212.1">
    <property type="nucleotide sequence ID" value="NZ_CP022315.1"/>
</dbReference>
<evidence type="ECO:0000256" key="1">
    <source>
        <dbReference type="ARBA" id="ARBA00006336"/>
    </source>
</evidence>
<dbReference type="CDD" id="cd01014">
    <property type="entry name" value="nicotinamidase_related"/>
    <property type="match status" value="1"/>
</dbReference>
<dbReference type="Gene3D" id="3.40.50.850">
    <property type="entry name" value="Isochorismatase-like"/>
    <property type="match status" value="1"/>
</dbReference>
<protein>
    <submittedName>
        <fullName evidence="4">Cysteine hydrolase</fullName>
    </submittedName>
</protein>
<dbReference type="GO" id="GO:0016787">
    <property type="term" value="F:hydrolase activity"/>
    <property type="evidence" value="ECO:0007669"/>
    <property type="project" value="UniProtKB-KW"/>
</dbReference>
<dbReference type="SUPFAM" id="SSF52499">
    <property type="entry name" value="Isochorismatase-like hydrolases"/>
    <property type="match status" value="1"/>
</dbReference>
<proteinExistence type="inferred from homology"/>
<dbReference type="InterPro" id="IPR036380">
    <property type="entry name" value="Isochorismatase-like_sf"/>
</dbReference>
<evidence type="ECO:0000259" key="3">
    <source>
        <dbReference type="Pfam" id="PF00857"/>
    </source>
</evidence>
<dbReference type="Proteomes" id="UP000198312">
    <property type="component" value="Chromosome"/>
</dbReference>
<accession>A0A220U6M0</accession>
<name>A0A220U6M0_9BACI</name>
<dbReference type="PANTHER" id="PTHR43540:SF14">
    <property type="entry name" value="ISOCHORISMATASE"/>
    <property type="match status" value="1"/>
</dbReference>
<dbReference type="InterPro" id="IPR000868">
    <property type="entry name" value="Isochorismatase-like_dom"/>
</dbReference>
<comment type="similarity">
    <text evidence="1">Belongs to the isochorismatase family.</text>
</comment>